<keyword evidence="1" id="KW-0131">Cell cycle</keyword>
<dbReference type="Proteomes" id="UP001149860">
    <property type="component" value="Chromosome"/>
</dbReference>
<reference evidence="1" key="1">
    <citation type="submission" date="2024-08" db="EMBL/GenBank/DDBJ databases">
        <title>Lentilactobacillus sp. nov., isolated from tree bark.</title>
        <authorList>
            <person name="Phuengjayaem S."/>
            <person name="Tanasupawat S."/>
        </authorList>
    </citation>
    <scope>NUCLEOTIDE SEQUENCE</scope>
    <source>
        <strain evidence="1">SPB1-3</strain>
    </source>
</reference>
<evidence type="ECO:0000313" key="2">
    <source>
        <dbReference type="Proteomes" id="UP001149860"/>
    </source>
</evidence>
<name>A0ACD5DDA4_9LACO</name>
<organism evidence="1 2">
    <name type="scientific">Lentilactobacillus terminaliae</name>
    <dbReference type="NCBI Taxonomy" id="3003483"/>
    <lineage>
        <taxon>Bacteria</taxon>
        <taxon>Bacillati</taxon>
        <taxon>Bacillota</taxon>
        <taxon>Bacilli</taxon>
        <taxon>Lactobacillales</taxon>
        <taxon>Lactobacillaceae</taxon>
        <taxon>Lentilactobacillus</taxon>
    </lineage>
</organism>
<keyword evidence="1" id="KW-0132">Cell division</keyword>
<sequence>MAQSNLAKEIFQQAEPTYTPAQPVAPVKPAEPKVKAKARVGFSTFEKALGLTGSLICVALMIVLVSSKIALTNAQHNLQQVDNRISKVQSQNTNYKQQIGALQSSNRLEKIAHDSGMSLSNANIRNVTK</sequence>
<gene>
    <name evidence="1" type="primary">ftsL</name>
    <name evidence="1" type="ORF">O0236_008030</name>
</gene>
<keyword evidence="2" id="KW-1185">Reference proteome</keyword>
<dbReference type="EMBL" id="CP168151">
    <property type="protein sequence ID" value="XFD39362.1"/>
    <property type="molecule type" value="Genomic_DNA"/>
</dbReference>
<proteinExistence type="predicted"/>
<protein>
    <submittedName>
        <fullName evidence="1">Cell division protein FtsL</fullName>
    </submittedName>
</protein>
<evidence type="ECO:0000313" key="1">
    <source>
        <dbReference type="EMBL" id="XFD39362.1"/>
    </source>
</evidence>
<accession>A0ACD5DDA4</accession>